<dbReference type="AlphaFoldDB" id="A0A5J6I5A3"/>
<name>A0A5J6I5A3_STRC4</name>
<dbReference type="KEGG" id="scoe:CP976_07435"/>
<proteinExistence type="predicted"/>
<gene>
    <name evidence="1" type="ORF">CP976_07435</name>
</gene>
<evidence type="ECO:0000313" key="1">
    <source>
        <dbReference type="EMBL" id="QEV23995.1"/>
    </source>
</evidence>
<dbReference type="Proteomes" id="UP000326598">
    <property type="component" value="Chromosome"/>
</dbReference>
<dbReference type="RefSeq" id="WP_150479615.1">
    <property type="nucleotide sequence ID" value="NZ_BMTB01000010.1"/>
</dbReference>
<reference evidence="1 2" key="1">
    <citation type="submission" date="2017-09" db="EMBL/GenBank/DDBJ databases">
        <authorList>
            <person name="Lee N."/>
            <person name="Cho B.-K."/>
        </authorList>
    </citation>
    <scope>NUCLEOTIDE SEQUENCE [LARGE SCALE GENOMIC DNA]</scope>
    <source>
        <strain evidence="1 2">ATCC 13740</strain>
    </source>
</reference>
<sequence length="286" mass="32258">MTTAVREAPHHRNLTCVKEYRCRRPACLRRSADYDRNRNRLVAYGRWQPLVDAEPVRQHIRMLSSYGIGWQRVCRLAGVANGCISKILYGAPHEGRGPTKRVRTTTADKILAVKPSLDHVAPSARVDGTGTRRRLQALVANGWPQMRLGRELGIKHHRLIWDQVRKDVVSGDTARKVRDLYERLWNVDPATRGVSLRYIAQAKQIAVTNGWAPPAAWDDDYIDSPAAAPDLGEHVDRYTAIAEDARWLMSTQGYTVAQAAHRLGITKDHLYRAFSQRPETNEAVAA</sequence>
<dbReference type="GeneID" id="91415915"/>
<protein>
    <submittedName>
        <fullName evidence="1">Uncharacterized protein</fullName>
    </submittedName>
</protein>
<evidence type="ECO:0000313" key="2">
    <source>
        <dbReference type="Proteomes" id="UP000326598"/>
    </source>
</evidence>
<accession>A0A5J6I5A3</accession>
<dbReference type="EMBL" id="CP023694">
    <property type="protein sequence ID" value="QEV23995.1"/>
    <property type="molecule type" value="Genomic_DNA"/>
</dbReference>
<organism evidence="1 2">
    <name type="scientific">Streptomyces coeruleorubidus</name>
    <dbReference type="NCBI Taxonomy" id="116188"/>
    <lineage>
        <taxon>Bacteria</taxon>
        <taxon>Bacillati</taxon>
        <taxon>Actinomycetota</taxon>
        <taxon>Actinomycetes</taxon>
        <taxon>Kitasatosporales</taxon>
        <taxon>Streptomycetaceae</taxon>
        <taxon>Streptomyces</taxon>
    </lineage>
</organism>